<dbReference type="Pfam" id="PF01050">
    <property type="entry name" value="MannoseP_isomer"/>
    <property type="match status" value="1"/>
</dbReference>
<dbReference type="CDD" id="cd02213">
    <property type="entry name" value="cupin_PMI_typeII_C"/>
    <property type="match status" value="1"/>
</dbReference>
<sequence length="477" mass="51331">MIIPVILSGGAGTRLWPLSRELYPKQLLPLAGEDTMLQATVTRLAGVAGLGAPLVVCNEDHRFLVAEQLRAIASPASAILLEPVGRNTAPAVAVAALQAQKGGDDPILLVLPADHVIRDPAPLRAAIAAGAELAEAGHLVTFGIVPATAETGYGYIKAGPPLPPVTGHPSPLTAFTVSEFVEKPDLERARGYVAAGNYFWNSGMFLFRASRFLEELQTFAPEILAACRKAMAEAVPDLDFVRLDAASFAASPKDSIDYAVMEKTAAAAVIPLDAGWSDVGSWSALYEIGAADEDGNVTFGDVLTCDVRNSYLYAQTRLVAAIGLDNHVVVETADAVLVAHKDCVQDVKAIVETLKKQKRPEALLHRRVNRPWGAYECIDAAERFQVKHITVHPGATLSLQMHHHRAEHWVVVRGTARITRGDEVLVLSENQSTYIPLGVAHRLENPGKIPLELIEVQSGSYLGEDDIVRFEDSYGRS</sequence>
<evidence type="ECO:0000256" key="4">
    <source>
        <dbReference type="ARBA" id="ARBA00022695"/>
    </source>
</evidence>
<dbReference type="SUPFAM" id="SSF53448">
    <property type="entry name" value="Nucleotide-diphospho-sugar transferases"/>
    <property type="match status" value="1"/>
</dbReference>
<name>A0A0M3QG15_9BACT</name>
<dbReference type="EMBL" id="CP010802">
    <property type="protein sequence ID" value="ALC17013.1"/>
    <property type="molecule type" value="Genomic_DNA"/>
</dbReference>
<keyword evidence="13" id="KW-1185">Reference proteome</keyword>
<evidence type="ECO:0000256" key="1">
    <source>
        <dbReference type="ARBA" id="ARBA00006115"/>
    </source>
</evidence>
<dbReference type="InterPro" id="IPR049577">
    <property type="entry name" value="GMPP_N"/>
</dbReference>
<keyword evidence="5" id="KW-0547">Nucleotide-binding</keyword>
<comment type="catalytic activity">
    <reaction evidence="7">
        <text>alpha-D-mannose 1-phosphate + GTP + H(+) = GDP-alpha-D-mannose + diphosphate</text>
        <dbReference type="Rhea" id="RHEA:15229"/>
        <dbReference type="ChEBI" id="CHEBI:15378"/>
        <dbReference type="ChEBI" id="CHEBI:33019"/>
        <dbReference type="ChEBI" id="CHEBI:37565"/>
        <dbReference type="ChEBI" id="CHEBI:57527"/>
        <dbReference type="ChEBI" id="CHEBI:58409"/>
        <dbReference type="EC" id="2.7.7.13"/>
    </reaction>
</comment>
<evidence type="ECO:0000256" key="7">
    <source>
        <dbReference type="ARBA" id="ARBA00047343"/>
    </source>
</evidence>
<comment type="similarity">
    <text evidence="1 8">Belongs to the mannose-6-phosphate isomerase type 2 family.</text>
</comment>
<dbReference type="GO" id="GO:0009298">
    <property type="term" value="P:GDP-mannose biosynthetic process"/>
    <property type="evidence" value="ECO:0007669"/>
    <property type="project" value="TreeGrafter"/>
</dbReference>
<dbReference type="InterPro" id="IPR029044">
    <property type="entry name" value="Nucleotide-diphossugar_trans"/>
</dbReference>
<dbReference type="InterPro" id="IPR051161">
    <property type="entry name" value="Mannose-6P_isomerase_type2"/>
</dbReference>
<proteinExistence type="inferred from homology"/>
<dbReference type="InterPro" id="IPR005835">
    <property type="entry name" value="NTP_transferase_dom"/>
</dbReference>
<evidence type="ECO:0000256" key="6">
    <source>
        <dbReference type="ARBA" id="ARBA00023134"/>
    </source>
</evidence>
<dbReference type="GO" id="GO:0000271">
    <property type="term" value="P:polysaccharide biosynthetic process"/>
    <property type="evidence" value="ECO:0007669"/>
    <property type="project" value="InterPro"/>
</dbReference>
<dbReference type="Gene3D" id="2.60.120.10">
    <property type="entry name" value="Jelly Rolls"/>
    <property type="match status" value="1"/>
</dbReference>
<dbReference type="KEGG" id="des:DSOUD_2249"/>
<feature type="domain" description="Nucleotidyl transferase" evidence="9">
    <location>
        <begin position="4"/>
        <end position="293"/>
    </location>
</feature>
<dbReference type="CDD" id="cd02509">
    <property type="entry name" value="GDP-M1P_Guanylyltransferase"/>
    <property type="match status" value="1"/>
</dbReference>
<keyword evidence="3 12" id="KW-0808">Transferase</keyword>
<keyword evidence="4 12" id="KW-0548">Nucleotidyltransferase</keyword>
<evidence type="ECO:0000256" key="5">
    <source>
        <dbReference type="ARBA" id="ARBA00022741"/>
    </source>
</evidence>
<dbReference type="Pfam" id="PF00483">
    <property type="entry name" value="NTP_transferase"/>
    <property type="match status" value="1"/>
</dbReference>
<evidence type="ECO:0000259" key="10">
    <source>
        <dbReference type="Pfam" id="PF01050"/>
    </source>
</evidence>
<dbReference type="GO" id="GO:0005525">
    <property type="term" value="F:GTP binding"/>
    <property type="evidence" value="ECO:0007669"/>
    <property type="project" value="UniProtKB-KW"/>
</dbReference>
<evidence type="ECO:0000313" key="13">
    <source>
        <dbReference type="Proteomes" id="UP000057158"/>
    </source>
</evidence>
<dbReference type="FunFam" id="2.60.120.10:FF:000032">
    <property type="entry name" value="Mannose-1-phosphate guanylyltransferase/mannose-6-phosphate isomerase"/>
    <property type="match status" value="1"/>
</dbReference>
<dbReference type="Proteomes" id="UP000057158">
    <property type="component" value="Chromosome"/>
</dbReference>
<dbReference type="NCBIfam" id="TIGR01479">
    <property type="entry name" value="GMP_PMI"/>
    <property type="match status" value="1"/>
</dbReference>
<keyword evidence="6" id="KW-0342">GTP-binding</keyword>
<dbReference type="OrthoDB" id="9806359at2"/>
<dbReference type="GO" id="GO:0004475">
    <property type="term" value="F:mannose-1-phosphate guanylyltransferase (GTP) activity"/>
    <property type="evidence" value="ECO:0007669"/>
    <property type="project" value="UniProtKB-EC"/>
</dbReference>
<protein>
    <recommendedName>
        <fullName evidence="2">mannose-1-phosphate guanylyltransferase</fullName>
        <ecNumber evidence="2">2.7.7.13</ecNumber>
    </recommendedName>
</protein>
<dbReference type="InterPro" id="IPR054566">
    <property type="entry name" value="ManC/GMP-like_b-helix"/>
</dbReference>
<dbReference type="Gene3D" id="3.90.550.10">
    <property type="entry name" value="Spore Coat Polysaccharide Biosynthesis Protein SpsA, Chain A"/>
    <property type="match status" value="1"/>
</dbReference>
<organism evidence="12 13">
    <name type="scientific">Desulfuromonas soudanensis</name>
    <dbReference type="NCBI Taxonomy" id="1603606"/>
    <lineage>
        <taxon>Bacteria</taxon>
        <taxon>Pseudomonadati</taxon>
        <taxon>Thermodesulfobacteriota</taxon>
        <taxon>Desulfuromonadia</taxon>
        <taxon>Desulfuromonadales</taxon>
        <taxon>Desulfuromonadaceae</taxon>
        <taxon>Desulfuromonas</taxon>
    </lineage>
</organism>
<dbReference type="InterPro" id="IPR011051">
    <property type="entry name" value="RmlC_Cupin_sf"/>
</dbReference>
<accession>A0A0M3QG15</accession>
<evidence type="ECO:0000313" key="12">
    <source>
        <dbReference type="EMBL" id="ALC17013.1"/>
    </source>
</evidence>
<dbReference type="PANTHER" id="PTHR46390">
    <property type="entry name" value="MANNOSE-1-PHOSPHATE GUANYLYLTRANSFERASE"/>
    <property type="match status" value="1"/>
</dbReference>
<dbReference type="SUPFAM" id="SSF51182">
    <property type="entry name" value="RmlC-like cupins"/>
    <property type="match status" value="1"/>
</dbReference>
<evidence type="ECO:0000256" key="2">
    <source>
        <dbReference type="ARBA" id="ARBA00012387"/>
    </source>
</evidence>
<feature type="domain" description="MannoseP isomerase/GMP-like beta-helix" evidence="11">
    <location>
        <begin position="301"/>
        <end position="354"/>
    </location>
</feature>
<reference evidence="12 13" key="1">
    <citation type="submission" date="2015-07" db="EMBL/GenBank/DDBJ databases">
        <title>Isolation and Genomic Characterization of a Novel Halophilic Metal-Reducing Deltaproteobacterium from the Deep Subsurface.</title>
        <authorList>
            <person name="Badalamenti J.P."/>
            <person name="Summers Z.M."/>
            <person name="Gralnick J.A."/>
            <person name="Bond D.R."/>
        </authorList>
    </citation>
    <scope>NUCLEOTIDE SEQUENCE [LARGE SCALE GENOMIC DNA]</scope>
    <source>
        <strain evidence="12 13">WTL</strain>
    </source>
</reference>
<dbReference type="PANTHER" id="PTHR46390:SF1">
    <property type="entry name" value="MANNOSE-1-PHOSPHATE GUANYLYLTRANSFERASE"/>
    <property type="match status" value="1"/>
</dbReference>
<dbReference type="RefSeq" id="WP_053551060.1">
    <property type="nucleotide sequence ID" value="NZ_CP010802.1"/>
</dbReference>
<evidence type="ECO:0000259" key="9">
    <source>
        <dbReference type="Pfam" id="PF00483"/>
    </source>
</evidence>
<dbReference type="InterPro" id="IPR014710">
    <property type="entry name" value="RmlC-like_jellyroll"/>
</dbReference>
<evidence type="ECO:0000259" key="11">
    <source>
        <dbReference type="Pfam" id="PF22640"/>
    </source>
</evidence>
<feature type="domain" description="Mannose-6-phosphate isomerase type II C-terminal" evidence="10">
    <location>
        <begin position="359"/>
        <end position="472"/>
    </location>
</feature>
<dbReference type="STRING" id="1603606.DSOUD_2249"/>
<dbReference type="InterPro" id="IPR006375">
    <property type="entry name" value="Man1P_GuaTrfase/Man6P_Isoase"/>
</dbReference>
<evidence type="ECO:0000256" key="8">
    <source>
        <dbReference type="RuleBase" id="RU004190"/>
    </source>
</evidence>
<evidence type="ECO:0000256" key="3">
    <source>
        <dbReference type="ARBA" id="ARBA00022679"/>
    </source>
</evidence>
<dbReference type="FunFam" id="3.90.550.10:FF:000046">
    <property type="entry name" value="Mannose-1-phosphate guanylyltransferase (GDP)"/>
    <property type="match status" value="1"/>
</dbReference>
<dbReference type="EC" id="2.7.7.13" evidence="2"/>
<gene>
    <name evidence="12" type="ORF">DSOUD_2249</name>
</gene>
<dbReference type="AlphaFoldDB" id="A0A0M3QG15"/>
<dbReference type="InterPro" id="IPR001538">
    <property type="entry name" value="Man6P_isomerase-2_C"/>
</dbReference>
<dbReference type="PATRIC" id="fig|1603606.3.peg.2431"/>
<dbReference type="Pfam" id="PF22640">
    <property type="entry name" value="ManC_GMP_beta-helix"/>
    <property type="match status" value="1"/>
</dbReference>